<accession>A0A511QCQ5</accession>
<gene>
    <name evidence="2" type="ORF">VSA01S_11900</name>
</gene>
<evidence type="ECO:0000313" key="3">
    <source>
        <dbReference type="Proteomes" id="UP000321922"/>
    </source>
</evidence>
<evidence type="ECO:0000313" key="2">
    <source>
        <dbReference type="EMBL" id="GEM75078.1"/>
    </source>
</evidence>
<proteinExistence type="predicted"/>
<dbReference type="AlphaFoldDB" id="A0A511QCQ5"/>
<name>A0A511QCQ5_9VIBR</name>
<keyword evidence="3" id="KW-1185">Reference proteome</keyword>
<dbReference type="Proteomes" id="UP000321922">
    <property type="component" value="Unassembled WGS sequence"/>
</dbReference>
<evidence type="ECO:0000256" key="1">
    <source>
        <dbReference type="SAM" id="Phobius"/>
    </source>
</evidence>
<organism evidence="2 3">
    <name type="scientific">Vibrio sagamiensis NBRC 104589</name>
    <dbReference type="NCBI Taxonomy" id="1219064"/>
    <lineage>
        <taxon>Bacteria</taxon>
        <taxon>Pseudomonadati</taxon>
        <taxon>Pseudomonadota</taxon>
        <taxon>Gammaproteobacteria</taxon>
        <taxon>Vibrionales</taxon>
        <taxon>Vibrionaceae</taxon>
        <taxon>Vibrio</taxon>
    </lineage>
</organism>
<protein>
    <submittedName>
        <fullName evidence="2">Uncharacterized protein</fullName>
    </submittedName>
</protein>
<feature type="transmembrane region" description="Helical" evidence="1">
    <location>
        <begin position="67"/>
        <end position="91"/>
    </location>
</feature>
<sequence length="93" mass="10535">MSDDFKMQDDLTNKASTNADFDFYYGVEDSLGDCENYDVVEALDRITVAIRNHDQDINVVDLVNEGFFLGFFLVIFCGLLALPIVTFIRVLRG</sequence>
<dbReference type="EMBL" id="BJXJ01000009">
    <property type="protein sequence ID" value="GEM75078.1"/>
    <property type="molecule type" value="Genomic_DNA"/>
</dbReference>
<keyword evidence="1" id="KW-0812">Transmembrane</keyword>
<comment type="caution">
    <text evidence="2">The sequence shown here is derived from an EMBL/GenBank/DDBJ whole genome shotgun (WGS) entry which is preliminary data.</text>
</comment>
<reference evidence="2 3" key="1">
    <citation type="submission" date="2019-07" db="EMBL/GenBank/DDBJ databases">
        <title>Whole genome shotgun sequence of Vibrio sagamiensis NBRC 104589.</title>
        <authorList>
            <person name="Hosoyama A."/>
            <person name="Uohara A."/>
            <person name="Ohji S."/>
            <person name="Ichikawa N."/>
        </authorList>
    </citation>
    <scope>NUCLEOTIDE SEQUENCE [LARGE SCALE GENOMIC DNA]</scope>
    <source>
        <strain evidence="2 3">NBRC 104589</strain>
    </source>
</reference>
<keyword evidence="1" id="KW-1133">Transmembrane helix</keyword>
<keyword evidence="1" id="KW-0472">Membrane</keyword>